<dbReference type="AlphaFoldDB" id="A0AA39JHG7"/>
<dbReference type="Pfam" id="PF20152">
    <property type="entry name" value="DUF6534"/>
    <property type="match status" value="1"/>
</dbReference>
<feature type="transmembrane region" description="Helical" evidence="1">
    <location>
        <begin position="71"/>
        <end position="92"/>
    </location>
</feature>
<feature type="domain" description="DUF6534" evidence="2">
    <location>
        <begin position="187"/>
        <end position="275"/>
    </location>
</feature>
<dbReference type="InterPro" id="IPR045339">
    <property type="entry name" value="DUF6534"/>
</dbReference>
<evidence type="ECO:0000313" key="3">
    <source>
        <dbReference type="EMBL" id="KAK0442514.1"/>
    </source>
</evidence>
<dbReference type="Proteomes" id="UP001175211">
    <property type="component" value="Unassembled WGS sequence"/>
</dbReference>
<sequence>MSLCGRYKEIGSPKFLALSLLSSLSYPTMSSQLSVAAPSLGMTFGVAYICATIAAMQLFRNNDYTSRQVGILWILDALHVVLNTHAMYHYLIDLFGNYDGLHHIVWSLNLHLLTAILIIIGVQGIYIIRIWKLGRYFHRILPWIVVLTFTVAVGNGIYFVQNMYSVSTFQALPRLKGSVYIVHSIPMVSDFIIALSMCYYLHKSRQVSGFSKTSDMVLGMMRLGVISGLATSACSLLILITYLVWPNTLIFYGIALILPKLYINSLLAMLNSRKSRMKDASSEPNAPALTCHNSGTEATHISIPMESSSSLHRAKENLDVQMNNSTRSGQQFRFTPGDDSLAEAEDPVLFFSTNVHIRFSARGAKDFIAYKGHSRVSQPNFAAVILALMKMTALQLDGNKKKKRETSSTPSQFQHTLKFEIERGDEFGCQEEGYPLRSR</sequence>
<feature type="transmembrane region" description="Helical" evidence="1">
    <location>
        <begin position="140"/>
        <end position="160"/>
    </location>
</feature>
<dbReference type="GeneID" id="85364541"/>
<accession>A0AA39JHG7</accession>
<reference evidence="3" key="1">
    <citation type="submission" date="2023-06" db="EMBL/GenBank/DDBJ databases">
        <authorList>
            <consortium name="Lawrence Berkeley National Laboratory"/>
            <person name="Ahrendt S."/>
            <person name="Sahu N."/>
            <person name="Indic B."/>
            <person name="Wong-Bajracharya J."/>
            <person name="Merenyi Z."/>
            <person name="Ke H.-M."/>
            <person name="Monk M."/>
            <person name="Kocsube S."/>
            <person name="Drula E."/>
            <person name="Lipzen A."/>
            <person name="Balint B."/>
            <person name="Henrissat B."/>
            <person name="Andreopoulos B."/>
            <person name="Martin F.M."/>
            <person name="Harder C.B."/>
            <person name="Rigling D."/>
            <person name="Ford K.L."/>
            <person name="Foster G.D."/>
            <person name="Pangilinan J."/>
            <person name="Papanicolaou A."/>
            <person name="Barry K."/>
            <person name="LaButti K."/>
            <person name="Viragh M."/>
            <person name="Koriabine M."/>
            <person name="Yan M."/>
            <person name="Riley R."/>
            <person name="Champramary S."/>
            <person name="Plett K.L."/>
            <person name="Tsai I.J."/>
            <person name="Slot J."/>
            <person name="Sipos G."/>
            <person name="Plett J."/>
            <person name="Nagy L.G."/>
            <person name="Grigoriev I.V."/>
        </authorList>
    </citation>
    <scope>NUCLEOTIDE SEQUENCE</scope>
    <source>
        <strain evidence="3">CCBAS 213</strain>
    </source>
</reference>
<organism evidence="3 4">
    <name type="scientific">Armillaria tabescens</name>
    <name type="common">Ringless honey mushroom</name>
    <name type="synonym">Agaricus tabescens</name>
    <dbReference type="NCBI Taxonomy" id="1929756"/>
    <lineage>
        <taxon>Eukaryota</taxon>
        <taxon>Fungi</taxon>
        <taxon>Dikarya</taxon>
        <taxon>Basidiomycota</taxon>
        <taxon>Agaricomycotina</taxon>
        <taxon>Agaricomycetes</taxon>
        <taxon>Agaricomycetidae</taxon>
        <taxon>Agaricales</taxon>
        <taxon>Marasmiineae</taxon>
        <taxon>Physalacriaceae</taxon>
        <taxon>Desarmillaria</taxon>
    </lineage>
</organism>
<evidence type="ECO:0000313" key="4">
    <source>
        <dbReference type="Proteomes" id="UP001175211"/>
    </source>
</evidence>
<feature type="transmembrane region" description="Helical" evidence="1">
    <location>
        <begin position="250"/>
        <end position="270"/>
    </location>
</feature>
<keyword evidence="4" id="KW-1185">Reference proteome</keyword>
<keyword evidence="1" id="KW-0472">Membrane</keyword>
<dbReference type="RefSeq" id="XP_060324332.1">
    <property type="nucleotide sequence ID" value="XM_060480993.1"/>
</dbReference>
<keyword evidence="1" id="KW-1133">Transmembrane helix</keyword>
<gene>
    <name evidence="3" type="ORF">EV420DRAFT_1768825</name>
</gene>
<feature type="transmembrane region" description="Helical" evidence="1">
    <location>
        <begin position="223"/>
        <end position="244"/>
    </location>
</feature>
<keyword evidence="1" id="KW-0812">Transmembrane</keyword>
<comment type="caution">
    <text evidence="3">The sequence shown here is derived from an EMBL/GenBank/DDBJ whole genome shotgun (WGS) entry which is preliminary data.</text>
</comment>
<dbReference type="PANTHER" id="PTHR40465:SF1">
    <property type="entry name" value="DUF6534 DOMAIN-CONTAINING PROTEIN"/>
    <property type="match status" value="1"/>
</dbReference>
<feature type="transmembrane region" description="Helical" evidence="1">
    <location>
        <begin position="104"/>
        <end position="128"/>
    </location>
</feature>
<evidence type="ECO:0000259" key="2">
    <source>
        <dbReference type="Pfam" id="PF20152"/>
    </source>
</evidence>
<dbReference type="PANTHER" id="PTHR40465">
    <property type="entry name" value="CHROMOSOME 1, WHOLE GENOME SHOTGUN SEQUENCE"/>
    <property type="match status" value="1"/>
</dbReference>
<proteinExistence type="predicted"/>
<feature type="transmembrane region" description="Helical" evidence="1">
    <location>
        <begin position="180"/>
        <end position="202"/>
    </location>
</feature>
<protein>
    <recommendedName>
        <fullName evidence="2">DUF6534 domain-containing protein</fullName>
    </recommendedName>
</protein>
<name>A0AA39JHG7_ARMTA</name>
<evidence type="ECO:0000256" key="1">
    <source>
        <dbReference type="SAM" id="Phobius"/>
    </source>
</evidence>
<dbReference type="EMBL" id="JAUEPS010000064">
    <property type="protein sequence ID" value="KAK0442514.1"/>
    <property type="molecule type" value="Genomic_DNA"/>
</dbReference>
<feature type="transmembrane region" description="Helical" evidence="1">
    <location>
        <begin position="40"/>
        <end position="59"/>
    </location>
</feature>